<accession>A0ABY4RWE7</accession>
<dbReference type="Pfam" id="PF00395">
    <property type="entry name" value="SLH"/>
    <property type="match status" value="1"/>
</dbReference>
<dbReference type="InterPro" id="IPR001119">
    <property type="entry name" value="SLH_dom"/>
</dbReference>
<organism evidence="4 5">
    <name type="scientific">Paenibacillus konkukensis</name>
    <dbReference type="NCBI Taxonomy" id="2020716"/>
    <lineage>
        <taxon>Bacteria</taxon>
        <taxon>Bacillati</taxon>
        <taxon>Bacillota</taxon>
        <taxon>Bacilli</taxon>
        <taxon>Bacillales</taxon>
        <taxon>Paenibacillaceae</taxon>
        <taxon>Paenibacillus</taxon>
    </lineage>
</organism>
<evidence type="ECO:0000256" key="1">
    <source>
        <dbReference type="SAM" id="MobiDB-lite"/>
    </source>
</evidence>
<gene>
    <name evidence="4" type="primary">xynA1_21</name>
    <name evidence="4" type="ORF">SK3146_05163</name>
</gene>
<dbReference type="RefSeq" id="WP_249861461.1">
    <property type="nucleotide sequence ID" value="NZ_CP027059.1"/>
</dbReference>
<dbReference type="Proteomes" id="UP001057134">
    <property type="component" value="Chromosome"/>
</dbReference>
<evidence type="ECO:0000313" key="4">
    <source>
        <dbReference type="EMBL" id="UQZ85873.1"/>
    </source>
</evidence>
<evidence type="ECO:0000256" key="2">
    <source>
        <dbReference type="SAM" id="SignalP"/>
    </source>
</evidence>
<feature type="chain" id="PRO_5046918769" evidence="2">
    <location>
        <begin position="27"/>
        <end position="329"/>
    </location>
</feature>
<feature type="signal peptide" evidence="2">
    <location>
        <begin position="1"/>
        <end position="26"/>
    </location>
</feature>
<dbReference type="PROSITE" id="PS51272">
    <property type="entry name" value="SLH"/>
    <property type="match status" value="1"/>
</dbReference>
<sequence>MKNKKWITLMSTAALLCSVSAGSAYAFSDVDAAEKEPISALQNRGIVSGVDSQHFVPRGQISYAQTVSMIVKGMKLNLNTVKFVKKPVASDYFTNVPNDAWYAESFVIAKVNGLDLPQDIDPNAAVTKEKYADLLIHALDTKGVFPTVKMLILFADEDQIDSEYKDEMQRIYLHKIANLGEDRMAHPKQQMTRGEAAVWLYNTIKFAEAHAEAPETPQQGDVEVSVEKVSDEVNKVILSRQMPHPGYGLQITGIRFQEDGTAVVQYQVTAPDPDKMYPQVVTEVKAATYVASKYKPVAEPAVVTLPGVLGGSSSSEPAASTVSDIVQPQ</sequence>
<keyword evidence="2" id="KW-0732">Signal</keyword>
<dbReference type="Pfam" id="PF14343">
    <property type="entry name" value="PrcB_C"/>
    <property type="match status" value="1"/>
</dbReference>
<feature type="region of interest" description="Disordered" evidence="1">
    <location>
        <begin position="310"/>
        <end position="329"/>
    </location>
</feature>
<proteinExistence type="predicted"/>
<dbReference type="EC" id="3.2.1.8" evidence="4"/>
<evidence type="ECO:0000259" key="3">
    <source>
        <dbReference type="PROSITE" id="PS51272"/>
    </source>
</evidence>
<protein>
    <submittedName>
        <fullName evidence="4">Endo-1,4-beta-xylanase A</fullName>
        <ecNumber evidence="4">3.2.1.8</ecNumber>
    </submittedName>
</protein>
<feature type="domain" description="SLH" evidence="3">
    <location>
        <begin position="151"/>
        <end position="214"/>
    </location>
</feature>
<name>A0ABY4RWE7_9BACL</name>
<keyword evidence="4" id="KW-0378">Hydrolase</keyword>
<reference evidence="4" key="2">
    <citation type="journal article" date="2021" name="J Anim Sci Technol">
        <title>Complete genome sequence of Paenibacillus konkukensis sp. nov. SK3146 as a potential probiotic strain.</title>
        <authorList>
            <person name="Jung H.I."/>
            <person name="Park S."/>
            <person name="Niu K.M."/>
            <person name="Lee S.W."/>
            <person name="Kothari D."/>
            <person name="Yi K.J."/>
            <person name="Kim S.K."/>
        </authorList>
    </citation>
    <scope>NUCLEOTIDE SEQUENCE</scope>
    <source>
        <strain evidence="4">SK3146</strain>
    </source>
</reference>
<reference evidence="4" key="1">
    <citation type="submission" date="2018-02" db="EMBL/GenBank/DDBJ databases">
        <authorList>
            <person name="Kim S.-K."/>
            <person name="Jung H.-I."/>
            <person name="Lee S.-W."/>
        </authorList>
    </citation>
    <scope>NUCLEOTIDE SEQUENCE</scope>
    <source>
        <strain evidence="4">SK3146</strain>
    </source>
</reference>
<dbReference type="InterPro" id="IPR025748">
    <property type="entry name" value="PrcB_C_dom"/>
</dbReference>
<evidence type="ECO:0000313" key="5">
    <source>
        <dbReference type="Proteomes" id="UP001057134"/>
    </source>
</evidence>
<feature type="compositionally biased region" description="Polar residues" evidence="1">
    <location>
        <begin position="316"/>
        <end position="329"/>
    </location>
</feature>
<keyword evidence="5" id="KW-1185">Reference proteome</keyword>
<keyword evidence="4" id="KW-0326">Glycosidase</keyword>
<dbReference type="GO" id="GO:0031176">
    <property type="term" value="F:endo-1,4-beta-xylanase activity"/>
    <property type="evidence" value="ECO:0007669"/>
    <property type="project" value="UniProtKB-EC"/>
</dbReference>
<dbReference type="EMBL" id="CP027059">
    <property type="protein sequence ID" value="UQZ85873.1"/>
    <property type="molecule type" value="Genomic_DNA"/>
</dbReference>